<evidence type="ECO:0000313" key="2">
    <source>
        <dbReference type="EMBL" id="MDW0109451.1"/>
    </source>
</evidence>
<gene>
    <name evidence="2" type="ORF">QT716_05205</name>
</gene>
<keyword evidence="1" id="KW-0812">Transmembrane</keyword>
<comment type="caution">
    <text evidence="2">The sequence shown here is derived from an EMBL/GenBank/DDBJ whole genome shotgun (WGS) entry which is preliminary data.</text>
</comment>
<reference evidence="2 3" key="1">
    <citation type="submission" date="2023-06" db="EMBL/GenBank/DDBJ databases">
        <title>Sporosarcina sp. nov., isolated from Korean traditional fermented seafood 'Jeotgal'.</title>
        <authorList>
            <person name="Yang A.-I."/>
            <person name="Shin N.-R."/>
        </authorList>
    </citation>
    <scope>NUCLEOTIDE SEQUENCE [LARGE SCALE GENOMIC DNA]</scope>
    <source>
        <strain evidence="2 3">KCTC3840</strain>
    </source>
</reference>
<feature type="transmembrane region" description="Helical" evidence="1">
    <location>
        <begin position="6"/>
        <end position="23"/>
    </location>
</feature>
<protein>
    <submittedName>
        <fullName evidence="2">DUF948 domain-containing protein</fullName>
    </submittedName>
</protein>
<accession>A0ABU4FXS8</accession>
<proteinExistence type="predicted"/>
<dbReference type="RefSeq" id="WP_317935001.1">
    <property type="nucleotide sequence ID" value="NZ_JAUBDH010000003.1"/>
</dbReference>
<organism evidence="2 3">
    <name type="scientific">Sporosarcina aquimarina</name>
    <dbReference type="NCBI Taxonomy" id="114975"/>
    <lineage>
        <taxon>Bacteria</taxon>
        <taxon>Bacillati</taxon>
        <taxon>Bacillota</taxon>
        <taxon>Bacilli</taxon>
        <taxon>Bacillales</taxon>
        <taxon>Caryophanaceae</taxon>
        <taxon>Sporosarcina</taxon>
    </lineage>
</organism>
<dbReference type="Pfam" id="PF06103">
    <property type="entry name" value="DUF948"/>
    <property type="match status" value="1"/>
</dbReference>
<dbReference type="Proteomes" id="UP001280629">
    <property type="component" value="Unassembled WGS sequence"/>
</dbReference>
<keyword evidence="3" id="KW-1185">Reference proteome</keyword>
<evidence type="ECO:0000313" key="3">
    <source>
        <dbReference type="Proteomes" id="UP001280629"/>
    </source>
</evidence>
<keyword evidence="1" id="KW-1133">Transmembrane helix</keyword>
<sequence>MDWLGIGVLVIGVAFAVLVVVLIKPLKKLGDVMENLKQTTDKLPAVMDDVTGQAQLVLNTSNETIGNVNQQVNEVTPLFKIVGDTGEAARSLTQSALQKSNSLKTTTTDAANLTRREKYQGLYGFLSFLFYLQQNKKEVKAEAEVLKK</sequence>
<evidence type="ECO:0000256" key="1">
    <source>
        <dbReference type="SAM" id="Phobius"/>
    </source>
</evidence>
<dbReference type="InterPro" id="IPR009293">
    <property type="entry name" value="UPF0478"/>
</dbReference>
<keyword evidence="1" id="KW-0472">Membrane</keyword>
<dbReference type="PANTHER" id="PTHR40070">
    <property type="entry name" value="UPF0478 PROTEIN YTXG"/>
    <property type="match status" value="1"/>
</dbReference>
<name>A0ABU4FXS8_9BACL</name>
<dbReference type="PANTHER" id="PTHR40070:SF1">
    <property type="entry name" value="UPF0478 PROTEIN YTXG"/>
    <property type="match status" value="1"/>
</dbReference>
<dbReference type="EMBL" id="JAUBDH010000003">
    <property type="protein sequence ID" value="MDW0109451.1"/>
    <property type="molecule type" value="Genomic_DNA"/>
</dbReference>